<evidence type="ECO:0000256" key="3">
    <source>
        <dbReference type="SAM" id="MobiDB-lite"/>
    </source>
</evidence>
<gene>
    <name evidence="6" type="ORF">MSAN_01611200</name>
</gene>
<evidence type="ECO:0000256" key="1">
    <source>
        <dbReference type="ARBA" id="ARBA00009005"/>
    </source>
</evidence>
<protein>
    <submittedName>
        <fullName evidence="6">Metacaspase type II</fullName>
    </submittedName>
</protein>
<keyword evidence="4" id="KW-0812">Transmembrane</keyword>
<keyword evidence="4" id="KW-0472">Membrane</keyword>
<feature type="transmembrane region" description="Helical" evidence="4">
    <location>
        <begin position="831"/>
        <end position="849"/>
    </location>
</feature>
<feature type="transmembrane region" description="Helical" evidence="4">
    <location>
        <begin position="788"/>
        <end position="811"/>
    </location>
</feature>
<dbReference type="GO" id="GO:0005737">
    <property type="term" value="C:cytoplasm"/>
    <property type="evidence" value="ECO:0007669"/>
    <property type="project" value="TreeGrafter"/>
</dbReference>
<dbReference type="Pfam" id="PF12796">
    <property type="entry name" value="Ank_2"/>
    <property type="match status" value="1"/>
</dbReference>
<comment type="similarity">
    <text evidence="1">Belongs to the peptidase C14B family.</text>
</comment>
<keyword evidence="2" id="KW-0040">ANK repeat</keyword>
<feature type="transmembrane region" description="Helical" evidence="4">
    <location>
        <begin position="573"/>
        <end position="597"/>
    </location>
</feature>
<dbReference type="GO" id="GO:0006508">
    <property type="term" value="P:proteolysis"/>
    <property type="evidence" value="ECO:0007669"/>
    <property type="project" value="InterPro"/>
</dbReference>
<dbReference type="InterPro" id="IPR050452">
    <property type="entry name" value="Metacaspase"/>
</dbReference>
<dbReference type="Proteomes" id="UP000623467">
    <property type="component" value="Unassembled WGS sequence"/>
</dbReference>
<dbReference type="SMART" id="SM00248">
    <property type="entry name" value="ANK"/>
    <property type="match status" value="3"/>
</dbReference>
<proteinExistence type="inferred from homology"/>
<feature type="domain" description="Peptidase C14 caspase" evidence="5">
    <location>
        <begin position="20"/>
        <end position="198"/>
    </location>
</feature>
<dbReference type="PROSITE" id="PS50088">
    <property type="entry name" value="ANK_REPEAT"/>
    <property type="match status" value="1"/>
</dbReference>
<reference evidence="6" key="1">
    <citation type="submission" date="2020-05" db="EMBL/GenBank/DDBJ databases">
        <title>Mycena genomes resolve the evolution of fungal bioluminescence.</title>
        <authorList>
            <person name="Tsai I.J."/>
        </authorList>
    </citation>
    <scope>NUCLEOTIDE SEQUENCE</scope>
    <source>
        <strain evidence="6">160909Yilan</strain>
    </source>
</reference>
<evidence type="ECO:0000256" key="2">
    <source>
        <dbReference type="PROSITE-ProRule" id="PRU00023"/>
    </source>
</evidence>
<keyword evidence="4" id="KW-1133">Transmembrane helix</keyword>
<feature type="region of interest" description="Disordered" evidence="3">
    <location>
        <begin position="634"/>
        <end position="693"/>
    </location>
</feature>
<evidence type="ECO:0000313" key="7">
    <source>
        <dbReference type="Proteomes" id="UP000623467"/>
    </source>
</evidence>
<name>A0A8H7CY81_9AGAR</name>
<evidence type="ECO:0000256" key="4">
    <source>
        <dbReference type="SAM" id="Phobius"/>
    </source>
</evidence>
<dbReference type="GO" id="GO:0004197">
    <property type="term" value="F:cysteine-type endopeptidase activity"/>
    <property type="evidence" value="ECO:0007669"/>
    <property type="project" value="InterPro"/>
</dbReference>
<dbReference type="PANTHER" id="PTHR48104">
    <property type="entry name" value="METACASPASE-4"/>
    <property type="match status" value="1"/>
</dbReference>
<dbReference type="PROSITE" id="PS50297">
    <property type="entry name" value="ANK_REP_REGION"/>
    <property type="match status" value="1"/>
</dbReference>
<evidence type="ECO:0000259" key="5">
    <source>
        <dbReference type="Pfam" id="PF00656"/>
    </source>
</evidence>
<feature type="compositionally biased region" description="Polar residues" evidence="3">
    <location>
        <begin position="647"/>
        <end position="671"/>
    </location>
</feature>
<keyword evidence="7" id="KW-1185">Reference proteome</keyword>
<sequence length="1012" mass="111182">MAGGGKSTERNSRHSVRQKHKALLIGISGSSTLDEDYPPLKTAHRDVNLVRNLLVDSYGYENEEITVFPDAGKLKTTHRNVKLFRNLLVDLYGYRDEDITVLIDNGIHGDTQPTRVNIMKAMANLVKHAEVGDRYCFYYSGPSMQFPHHSNSEQDWVDECLVPVDGVANRIMDNELKAALLSPLPVGSHLVAILETSYHGSLLGLGQHSAWGWPARLAEGRRSQMDSPERSRPRRKSEPLHSESVFELPLAFLPYVRWVMQAGDIIPWVESPLGASAPGHNAIPTGGAYIISLVFRNSSWAEESKKMIPVLVGLLRRNPNQSLKELLSSISHHADTIGDVDLFERPVLSSSRPLDMQRSAQSLFCADSSAIVDFTEDADGEDIIALHTACMEGDLDTVQLLLGHEDINGTGEKYRRALRAASMSGHSAIVAFLLGNVVGADAPGEEVAGAPMDHDKFGDALQAASVRGHVDTVRILLEHGATVNSMGAQFVDVLRTTLREGHTDVDNQVALIVTDINKRSTLISLPMENCRSWAAFRDGLIEEGVQPWQYIQTDEFVIRVEGPTTQLVSQEDWIGWISLLCSASTVYLIPWVTVCIIRRENEPCCNSPSENIDGSKWCESCGMAIVNLPAKQDFSASTPRHSAPTILASSPPQVPQPLSGTSQSGQPSVTLNHPAASPPSMRSSASPPTQTFVPPPEPFSAVPSHFATAARTTAFELTAENSVMRRRNRRASISTRSQASSAERDDHDRTALTVNAQRPTPWIKIIALGVLRRSFGGFARVLKKTAKWLVRIIGNCFLSLYSFIIAPPFLIHKGLEWDRARLENRLAIFQWTMAGNLSLAGLCAALLALTSLKNNSVAQSFVILSGIFSVFGLIYTAFLALHMGDSKEKFCAWFLKQEHIIHTSGSMWNLTIMMSLPLTWMSWALLNLCLGGLSYPIVQLQNHKIPDSDTAPFTKVQVAIFAAALVASVLGAFMIHLEIRKYGLSLQPRCNDTGESLNGDRNNVESNSISRV</sequence>
<feature type="region of interest" description="Disordered" evidence="3">
    <location>
        <begin position="726"/>
        <end position="747"/>
    </location>
</feature>
<dbReference type="InterPro" id="IPR011600">
    <property type="entry name" value="Pept_C14_caspase"/>
</dbReference>
<dbReference type="AlphaFoldDB" id="A0A8H7CY81"/>
<dbReference type="Gene3D" id="1.25.40.20">
    <property type="entry name" value="Ankyrin repeat-containing domain"/>
    <property type="match status" value="1"/>
</dbReference>
<dbReference type="OrthoDB" id="194358at2759"/>
<organism evidence="6 7">
    <name type="scientific">Mycena sanguinolenta</name>
    <dbReference type="NCBI Taxonomy" id="230812"/>
    <lineage>
        <taxon>Eukaryota</taxon>
        <taxon>Fungi</taxon>
        <taxon>Dikarya</taxon>
        <taxon>Basidiomycota</taxon>
        <taxon>Agaricomycotina</taxon>
        <taxon>Agaricomycetes</taxon>
        <taxon>Agaricomycetidae</taxon>
        <taxon>Agaricales</taxon>
        <taxon>Marasmiineae</taxon>
        <taxon>Mycenaceae</taxon>
        <taxon>Mycena</taxon>
    </lineage>
</organism>
<feature type="transmembrane region" description="Helical" evidence="4">
    <location>
        <begin position="958"/>
        <end position="977"/>
    </location>
</feature>
<dbReference type="EMBL" id="JACAZH010000013">
    <property type="protein sequence ID" value="KAF7351778.1"/>
    <property type="molecule type" value="Genomic_DNA"/>
</dbReference>
<feature type="transmembrane region" description="Helical" evidence="4">
    <location>
        <begin position="920"/>
        <end position="938"/>
    </location>
</feature>
<accession>A0A8H7CY81</accession>
<dbReference type="Gene3D" id="3.40.50.12660">
    <property type="match status" value="2"/>
</dbReference>
<feature type="transmembrane region" description="Helical" evidence="4">
    <location>
        <begin position="861"/>
        <end position="881"/>
    </location>
</feature>
<dbReference type="InterPro" id="IPR002110">
    <property type="entry name" value="Ankyrin_rpt"/>
</dbReference>
<feature type="repeat" description="ANK" evidence="2">
    <location>
        <begin position="460"/>
        <end position="488"/>
    </location>
</feature>
<comment type="caution">
    <text evidence="6">The sequence shown here is derived from an EMBL/GenBank/DDBJ whole genome shotgun (WGS) entry which is preliminary data.</text>
</comment>
<feature type="compositionally biased region" description="Low complexity" evidence="3">
    <location>
        <begin position="674"/>
        <end position="692"/>
    </location>
</feature>
<dbReference type="InterPro" id="IPR036770">
    <property type="entry name" value="Ankyrin_rpt-contain_sf"/>
</dbReference>
<dbReference type="SUPFAM" id="SSF48403">
    <property type="entry name" value="Ankyrin repeat"/>
    <property type="match status" value="1"/>
</dbReference>
<evidence type="ECO:0000313" key="6">
    <source>
        <dbReference type="EMBL" id="KAF7351778.1"/>
    </source>
</evidence>
<dbReference type="PANTHER" id="PTHR48104:SF30">
    <property type="entry name" value="METACASPASE-1"/>
    <property type="match status" value="1"/>
</dbReference>
<dbReference type="Pfam" id="PF00656">
    <property type="entry name" value="Peptidase_C14"/>
    <property type="match status" value="1"/>
</dbReference>